<feature type="compositionally biased region" description="Basic residues" evidence="1">
    <location>
        <begin position="10"/>
        <end position="29"/>
    </location>
</feature>
<name>A0A699GSH2_TANCI</name>
<proteinExistence type="predicted"/>
<gene>
    <name evidence="2" type="ORF">Tci_182445</name>
</gene>
<sequence>MQKKADSKTSPKKKPVQASKGKRIKFITKVPKSGKKKLLAQGLETLSEIALSEAEQMKIATKRSRTQFHVSHANDSDTATDDNDDDDKNDYDQEDDVEDDDDDEQTESDNDGNDFEEKLDEDKTNKEEEVDELYKFSVSSGFITNMLNPNSDTGIDSILNLNTELISLVDVPVTTNVEMPPSYVTTIPLPPIPLIQPQQQTLVPTPIIVPSTSLQNLPTFGSLFKFNDKVKTLEDNFLEFKQTNLFAEAVSSILDIVDTFLANKMNEAVKTAVQLQSDRLRDEAQAKNEDFINKLDENIKKIIKEQVKVQVKEQVSKILPRIKKLVNEHLEAEVLTRSSNEAKTSHALAANLSELEPKNILINKIESNKSIHRLVQQKTLYKALIDAYENDKVILDTYGDTITIKRRQDDEDDDEEPSAGSNQGSKRRRAGKEPESTNEPKENTSKSTGKSNERSKSHQKSTCKFAQAEEPIHTANNLEEPTPREFNTNFSAFVMNRLKVDTLTLELLAGPTFERLKGSCKSLVELEYFLKEVYKATTDKLDWNSLEGQQYLHDMRKPLPLISNSQGHRVIPFDHFINNEFAYLRGGALSRTYANSVTKTKAAYYRHIKWIKDLIVEWHDYKTLDWITVRRNDDKLCTFKEGDYKRLRLQEIKDMLLLLVQGKLKNLTIEERLALNVSLRMFTRSIVIQRQNQDEVSVTDILKERKQGRVGDMIQVIDKKLKNKRIMRSLEIFVGGRLYEEDFQQLERTI</sequence>
<accession>A0A699GSH2</accession>
<feature type="region of interest" description="Disordered" evidence="1">
    <location>
        <begin position="1"/>
        <end position="29"/>
    </location>
</feature>
<evidence type="ECO:0000313" key="2">
    <source>
        <dbReference type="EMBL" id="GEW10469.1"/>
    </source>
</evidence>
<feature type="compositionally biased region" description="Basic and acidic residues" evidence="1">
    <location>
        <begin position="431"/>
        <end position="444"/>
    </location>
</feature>
<protein>
    <submittedName>
        <fullName evidence="2">Uncharacterized protein</fullName>
    </submittedName>
</protein>
<feature type="compositionally biased region" description="Polar residues" evidence="1">
    <location>
        <begin position="474"/>
        <end position="483"/>
    </location>
</feature>
<comment type="caution">
    <text evidence="2">The sequence shown here is derived from an EMBL/GenBank/DDBJ whole genome shotgun (WGS) entry which is preliminary data.</text>
</comment>
<evidence type="ECO:0000256" key="1">
    <source>
        <dbReference type="SAM" id="MobiDB-lite"/>
    </source>
</evidence>
<organism evidence="2">
    <name type="scientific">Tanacetum cinerariifolium</name>
    <name type="common">Dalmatian daisy</name>
    <name type="synonym">Chrysanthemum cinerariifolium</name>
    <dbReference type="NCBI Taxonomy" id="118510"/>
    <lineage>
        <taxon>Eukaryota</taxon>
        <taxon>Viridiplantae</taxon>
        <taxon>Streptophyta</taxon>
        <taxon>Embryophyta</taxon>
        <taxon>Tracheophyta</taxon>
        <taxon>Spermatophyta</taxon>
        <taxon>Magnoliopsida</taxon>
        <taxon>eudicotyledons</taxon>
        <taxon>Gunneridae</taxon>
        <taxon>Pentapetalae</taxon>
        <taxon>asterids</taxon>
        <taxon>campanulids</taxon>
        <taxon>Asterales</taxon>
        <taxon>Asteraceae</taxon>
        <taxon>Asteroideae</taxon>
        <taxon>Anthemideae</taxon>
        <taxon>Anthemidinae</taxon>
        <taxon>Tanacetum</taxon>
    </lineage>
</organism>
<feature type="compositionally biased region" description="Acidic residues" evidence="1">
    <location>
        <begin position="78"/>
        <end position="119"/>
    </location>
</feature>
<reference evidence="2" key="1">
    <citation type="journal article" date="2019" name="Sci. Rep.">
        <title>Draft genome of Tanacetum cinerariifolium, the natural source of mosquito coil.</title>
        <authorList>
            <person name="Yamashiro T."/>
            <person name="Shiraishi A."/>
            <person name="Satake H."/>
            <person name="Nakayama K."/>
        </authorList>
    </citation>
    <scope>NUCLEOTIDE SEQUENCE</scope>
</reference>
<dbReference type="EMBL" id="BKCJ010045303">
    <property type="protein sequence ID" value="GEW10469.1"/>
    <property type="molecule type" value="Genomic_DNA"/>
</dbReference>
<feature type="region of interest" description="Disordered" evidence="1">
    <location>
        <begin position="406"/>
        <end position="483"/>
    </location>
</feature>
<dbReference type="AlphaFoldDB" id="A0A699GSH2"/>
<feature type="region of interest" description="Disordered" evidence="1">
    <location>
        <begin position="60"/>
        <end position="127"/>
    </location>
</feature>